<dbReference type="SMART" id="SM00175">
    <property type="entry name" value="RAB"/>
    <property type="match status" value="1"/>
</dbReference>
<evidence type="ECO:0000313" key="4">
    <source>
        <dbReference type="EMBL" id="CAF0871826.1"/>
    </source>
</evidence>
<dbReference type="SMART" id="SM00174">
    <property type="entry name" value="RHO"/>
    <property type="match status" value="1"/>
</dbReference>
<evidence type="ECO:0000256" key="3">
    <source>
        <dbReference type="SAM" id="MobiDB-lite"/>
    </source>
</evidence>
<dbReference type="GO" id="GO:0003924">
    <property type="term" value="F:GTPase activity"/>
    <property type="evidence" value="ECO:0007669"/>
    <property type="project" value="InterPro"/>
</dbReference>
<dbReference type="PROSITE" id="PS51419">
    <property type="entry name" value="RAB"/>
    <property type="match status" value="1"/>
</dbReference>
<dbReference type="AlphaFoldDB" id="A0A813XXL4"/>
<dbReference type="Proteomes" id="UP000663829">
    <property type="component" value="Unassembled WGS sequence"/>
</dbReference>
<comment type="caution">
    <text evidence="4">The sequence shown here is derived from an EMBL/GenBank/DDBJ whole genome shotgun (WGS) entry which is preliminary data.</text>
</comment>
<comment type="similarity">
    <text evidence="1">Belongs to the small GTPase superfamily. Rab family.</text>
</comment>
<dbReference type="PROSITE" id="PS51421">
    <property type="entry name" value="RAS"/>
    <property type="match status" value="1"/>
</dbReference>
<accession>A0A813XXL4</accession>
<organism evidence="4 6">
    <name type="scientific">Didymodactylos carnosus</name>
    <dbReference type="NCBI Taxonomy" id="1234261"/>
    <lineage>
        <taxon>Eukaryota</taxon>
        <taxon>Metazoa</taxon>
        <taxon>Spiralia</taxon>
        <taxon>Gnathifera</taxon>
        <taxon>Rotifera</taxon>
        <taxon>Eurotatoria</taxon>
        <taxon>Bdelloidea</taxon>
        <taxon>Philodinida</taxon>
        <taxon>Philodinidae</taxon>
        <taxon>Didymodactylos</taxon>
    </lineage>
</organism>
<evidence type="ECO:0000256" key="2">
    <source>
        <dbReference type="ARBA" id="ARBA00022741"/>
    </source>
</evidence>
<proteinExistence type="inferred from homology"/>
<feature type="region of interest" description="Disordered" evidence="3">
    <location>
        <begin position="196"/>
        <end position="221"/>
    </location>
</feature>
<dbReference type="InterPro" id="IPR001806">
    <property type="entry name" value="Small_GTPase"/>
</dbReference>
<dbReference type="PRINTS" id="PR00449">
    <property type="entry name" value="RASTRNSFRMNG"/>
</dbReference>
<evidence type="ECO:0000313" key="5">
    <source>
        <dbReference type="EMBL" id="CAF3659115.1"/>
    </source>
</evidence>
<dbReference type="Pfam" id="PF00071">
    <property type="entry name" value="Ras"/>
    <property type="match status" value="1"/>
</dbReference>
<dbReference type="GO" id="GO:0005525">
    <property type="term" value="F:GTP binding"/>
    <property type="evidence" value="ECO:0007669"/>
    <property type="project" value="InterPro"/>
</dbReference>
<gene>
    <name evidence="4" type="ORF">GPM918_LOCUS7140</name>
    <name evidence="5" type="ORF">SRO942_LOCUS7140</name>
</gene>
<dbReference type="EMBL" id="CAJOBC010001148">
    <property type="protein sequence ID" value="CAF3659115.1"/>
    <property type="molecule type" value="Genomic_DNA"/>
</dbReference>
<dbReference type="FunFam" id="3.40.50.300:FF:001508">
    <property type="entry name" value="Small GTP-binding protein Rab28, putative"/>
    <property type="match status" value="1"/>
</dbReference>
<dbReference type="OrthoDB" id="6585768at2759"/>
<dbReference type="SUPFAM" id="SSF52540">
    <property type="entry name" value="P-loop containing nucleoside triphosphate hydrolases"/>
    <property type="match status" value="1"/>
</dbReference>
<dbReference type="PANTHER" id="PTHR47978">
    <property type="match status" value="1"/>
</dbReference>
<dbReference type="SMART" id="SM00176">
    <property type="entry name" value="RAN"/>
    <property type="match status" value="1"/>
</dbReference>
<feature type="compositionally biased region" description="Polar residues" evidence="3">
    <location>
        <begin position="211"/>
        <end position="221"/>
    </location>
</feature>
<dbReference type="EMBL" id="CAJNOQ010001148">
    <property type="protein sequence ID" value="CAF0871826.1"/>
    <property type="molecule type" value="Genomic_DNA"/>
</dbReference>
<dbReference type="NCBIfam" id="TIGR00231">
    <property type="entry name" value="small_GTP"/>
    <property type="match status" value="1"/>
</dbReference>
<dbReference type="Gene3D" id="3.40.50.300">
    <property type="entry name" value="P-loop containing nucleotide triphosphate hydrolases"/>
    <property type="match status" value="1"/>
</dbReference>
<protein>
    <submittedName>
        <fullName evidence="4">Uncharacterized protein</fullName>
    </submittedName>
</protein>
<dbReference type="InterPro" id="IPR005225">
    <property type="entry name" value="Small_GTP-bd"/>
</dbReference>
<sequence>MSDSENETHEKHVKIVIVGDGSSGKTSISSRFSKDAFDREYNQTLGIDYYLKRINLTRDYNVTLAINDIGGQTLGGSMLDKYIYGADIVLLVYDITNLQSFENLEDWYQTVIKYCAGRKPLFALVGNKSDLEHARAVKTEKHQRFSKDKDIPAYFVSAKTGESVDNVFRQVTATLLHVMLRSDDIPRIIPAPITRREPERNALPIKPPPSSNTRTSICNLQ</sequence>
<dbReference type="SMART" id="SM00173">
    <property type="entry name" value="RAS"/>
    <property type="match status" value="1"/>
</dbReference>
<dbReference type="InterPro" id="IPR027417">
    <property type="entry name" value="P-loop_NTPase"/>
</dbReference>
<reference evidence="4" key="1">
    <citation type="submission" date="2021-02" db="EMBL/GenBank/DDBJ databases">
        <authorList>
            <person name="Nowell W R."/>
        </authorList>
    </citation>
    <scope>NUCLEOTIDE SEQUENCE</scope>
</reference>
<name>A0A813XXL4_9BILA</name>
<evidence type="ECO:0000313" key="6">
    <source>
        <dbReference type="Proteomes" id="UP000663829"/>
    </source>
</evidence>
<keyword evidence="2" id="KW-0547">Nucleotide-binding</keyword>
<dbReference type="Proteomes" id="UP000681722">
    <property type="component" value="Unassembled WGS sequence"/>
</dbReference>
<evidence type="ECO:0000256" key="1">
    <source>
        <dbReference type="ARBA" id="ARBA00006270"/>
    </source>
</evidence>
<keyword evidence="6" id="KW-1185">Reference proteome</keyword>